<dbReference type="EMBL" id="JBHSFO010000005">
    <property type="protein sequence ID" value="MFC4604666.1"/>
    <property type="molecule type" value="Genomic_DNA"/>
</dbReference>
<dbReference type="PANTHER" id="PTHR11537:SF254">
    <property type="entry name" value="POTASSIUM VOLTAGE-GATED CHANNEL PROTEIN SHAB"/>
    <property type="match status" value="1"/>
</dbReference>
<dbReference type="InterPro" id="IPR003280">
    <property type="entry name" value="2pore_dom_K_chnl"/>
</dbReference>
<comment type="subcellular location">
    <subcellularLocation>
        <location evidence="1">Membrane</location>
        <topology evidence="1">Multi-pass membrane protein</topology>
    </subcellularLocation>
</comment>
<feature type="domain" description="Potassium channel" evidence="9">
    <location>
        <begin position="135"/>
        <end position="210"/>
    </location>
</feature>
<dbReference type="GO" id="GO:0034220">
    <property type="term" value="P:monoatomic ion transmembrane transport"/>
    <property type="evidence" value="ECO:0007669"/>
    <property type="project" value="UniProtKB-KW"/>
</dbReference>
<protein>
    <submittedName>
        <fullName evidence="10">Potassium channel family protein</fullName>
    </submittedName>
</protein>
<dbReference type="InterPro" id="IPR027359">
    <property type="entry name" value="Volt_channel_dom_sf"/>
</dbReference>
<keyword evidence="11" id="KW-1185">Reference proteome</keyword>
<dbReference type="Gene3D" id="1.20.120.350">
    <property type="entry name" value="Voltage-gated potassium channels. Chain C"/>
    <property type="match status" value="1"/>
</dbReference>
<dbReference type="InterPro" id="IPR013099">
    <property type="entry name" value="K_chnl_dom"/>
</dbReference>
<keyword evidence="3 8" id="KW-0812">Transmembrane</keyword>
<evidence type="ECO:0000256" key="8">
    <source>
        <dbReference type="SAM" id="Phobius"/>
    </source>
</evidence>
<sequence>MPDRGDRPPGGTRLEQWEQRAEWPLALVALTFLTAYSVQVLAQPRAWTDLVLDVVVTASWVVFAGDYAVRLALAPERGRWFVRHLVDLAVVALPLLRPLRMLRLLVLVTALQRALGGAIRGRVVMYTISSAVLIIYVASLAMLESERGHPDAGITSFGEALWWAITTVTTVGYGDYAPVTTSGRIIAVLLMVGGISLIGVVTATVASWIVQRVAEEDDDNRAATAQQIESLRTEIADLHATVRALTAGPTARTGHGDLVEDPLGH</sequence>
<dbReference type="Proteomes" id="UP001595914">
    <property type="component" value="Unassembled WGS sequence"/>
</dbReference>
<dbReference type="Gene3D" id="1.20.5.110">
    <property type="match status" value="1"/>
</dbReference>
<feature type="transmembrane region" description="Helical" evidence="8">
    <location>
        <begin position="21"/>
        <end position="42"/>
    </location>
</feature>
<dbReference type="RefSeq" id="WP_378417695.1">
    <property type="nucleotide sequence ID" value="NZ_JBHSFO010000005.1"/>
</dbReference>
<keyword evidence="6 8" id="KW-0472">Membrane</keyword>
<evidence type="ECO:0000256" key="6">
    <source>
        <dbReference type="ARBA" id="ARBA00023136"/>
    </source>
</evidence>
<evidence type="ECO:0000256" key="3">
    <source>
        <dbReference type="ARBA" id="ARBA00022692"/>
    </source>
</evidence>
<dbReference type="PRINTS" id="PR01333">
    <property type="entry name" value="2POREKCHANEL"/>
</dbReference>
<evidence type="ECO:0000256" key="7">
    <source>
        <dbReference type="ARBA" id="ARBA00023303"/>
    </source>
</evidence>
<evidence type="ECO:0000313" key="11">
    <source>
        <dbReference type="Proteomes" id="UP001595914"/>
    </source>
</evidence>
<keyword evidence="7 10" id="KW-0407">Ion channel</keyword>
<keyword evidence="5" id="KW-0406">Ion transport</keyword>
<accession>A0ABV9FVS5</accession>
<keyword evidence="2" id="KW-0813">Transport</keyword>
<evidence type="ECO:0000256" key="2">
    <source>
        <dbReference type="ARBA" id="ARBA00022448"/>
    </source>
</evidence>
<feature type="transmembrane region" description="Helical" evidence="8">
    <location>
        <begin position="154"/>
        <end position="173"/>
    </location>
</feature>
<feature type="transmembrane region" description="Helical" evidence="8">
    <location>
        <begin position="123"/>
        <end position="142"/>
    </location>
</feature>
<dbReference type="InterPro" id="IPR028325">
    <property type="entry name" value="VG_K_chnl"/>
</dbReference>
<evidence type="ECO:0000256" key="1">
    <source>
        <dbReference type="ARBA" id="ARBA00004141"/>
    </source>
</evidence>
<feature type="transmembrane region" description="Helical" evidence="8">
    <location>
        <begin position="185"/>
        <end position="210"/>
    </location>
</feature>
<feature type="transmembrane region" description="Helical" evidence="8">
    <location>
        <begin position="54"/>
        <end position="73"/>
    </location>
</feature>
<keyword evidence="4 8" id="KW-1133">Transmembrane helix</keyword>
<name>A0ABV9FVS5_9NOCA</name>
<evidence type="ECO:0000259" key="9">
    <source>
        <dbReference type="Pfam" id="PF07885"/>
    </source>
</evidence>
<dbReference type="Pfam" id="PF07885">
    <property type="entry name" value="Ion_trans_2"/>
    <property type="match status" value="1"/>
</dbReference>
<reference evidence="11" key="1">
    <citation type="journal article" date="2019" name="Int. J. Syst. Evol. Microbiol.">
        <title>The Global Catalogue of Microorganisms (GCM) 10K type strain sequencing project: providing services to taxonomists for standard genome sequencing and annotation.</title>
        <authorList>
            <consortium name="The Broad Institute Genomics Platform"/>
            <consortium name="The Broad Institute Genome Sequencing Center for Infectious Disease"/>
            <person name="Wu L."/>
            <person name="Ma J."/>
        </authorList>
    </citation>
    <scope>NUCLEOTIDE SEQUENCE [LARGE SCALE GENOMIC DNA]</scope>
    <source>
        <strain evidence="11">CCUG 54520</strain>
    </source>
</reference>
<dbReference type="Gene3D" id="1.10.287.70">
    <property type="match status" value="1"/>
</dbReference>
<gene>
    <name evidence="10" type="ORF">ACFO6S_13305</name>
</gene>
<dbReference type="SUPFAM" id="SSF81324">
    <property type="entry name" value="Voltage-gated potassium channels"/>
    <property type="match status" value="1"/>
</dbReference>
<dbReference type="PANTHER" id="PTHR11537">
    <property type="entry name" value="VOLTAGE-GATED POTASSIUM CHANNEL"/>
    <property type="match status" value="1"/>
</dbReference>
<evidence type="ECO:0000256" key="5">
    <source>
        <dbReference type="ARBA" id="ARBA00023065"/>
    </source>
</evidence>
<comment type="caution">
    <text evidence="10">The sequence shown here is derived from an EMBL/GenBank/DDBJ whole genome shotgun (WGS) entry which is preliminary data.</text>
</comment>
<organism evidence="10 11">
    <name type="scientific">Rhodococcus kronopolitis</name>
    <dbReference type="NCBI Taxonomy" id="1460226"/>
    <lineage>
        <taxon>Bacteria</taxon>
        <taxon>Bacillati</taxon>
        <taxon>Actinomycetota</taxon>
        <taxon>Actinomycetes</taxon>
        <taxon>Mycobacteriales</taxon>
        <taxon>Nocardiaceae</taxon>
        <taxon>Rhodococcus</taxon>
    </lineage>
</organism>
<evidence type="ECO:0000256" key="4">
    <source>
        <dbReference type="ARBA" id="ARBA00022989"/>
    </source>
</evidence>
<evidence type="ECO:0000313" key="10">
    <source>
        <dbReference type="EMBL" id="MFC4604666.1"/>
    </source>
</evidence>
<proteinExistence type="predicted"/>